<dbReference type="Pfam" id="PF11716">
    <property type="entry name" value="MDMPI_N"/>
    <property type="match status" value="1"/>
</dbReference>
<name>A0A1V2ILG2_9ACTN</name>
<dbReference type="Pfam" id="PF07398">
    <property type="entry name" value="MDMPI_C"/>
    <property type="match status" value="1"/>
</dbReference>
<protein>
    <recommendedName>
        <fullName evidence="5">Maleylpyruvate isomerase family mycothiol-dependent enzyme</fullName>
    </recommendedName>
</protein>
<sequence>MDYPALFQAEAEALLAAAAKDLDAPVPSCPGWDNRRLLSHVGRLLDSTVTHLPRGVVDPPPRVERPPAENYALVEYFRRGVAGTLAAFRDLDPAAPAWNFTLEPQVTGFWRRRLSHETQIHAWDAAGAVGETREFDPVFAADGVDEALRVLLPAARAAGLSKSGDGTAHVHLTDTPGEWMISLTGDAVDVTEGHHKGDAGLRGPASQVLLALWGRVPFDATGLTAFGDQDLLTALRPT</sequence>
<evidence type="ECO:0000259" key="2">
    <source>
        <dbReference type="Pfam" id="PF11716"/>
    </source>
</evidence>
<organism evidence="3 4">
    <name type="scientific">Pseudofrankia asymbiotica</name>
    <dbReference type="NCBI Taxonomy" id="1834516"/>
    <lineage>
        <taxon>Bacteria</taxon>
        <taxon>Bacillati</taxon>
        <taxon>Actinomycetota</taxon>
        <taxon>Actinomycetes</taxon>
        <taxon>Frankiales</taxon>
        <taxon>Frankiaceae</taxon>
        <taxon>Pseudofrankia</taxon>
    </lineage>
</organism>
<gene>
    <name evidence="3" type="ORF">BL253_02480</name>
</gene>
<feature type="domain" description="Mycothiol-dependent maleylpyruvate isomerase metal-binding" evidence="2">
    <location>
        <begin position="10"/>
        <end position="126"/>
    </location>
</feature>
<evidence type="ECO:0000313" key="4">
    <source>
        <dbReference type="Proteomes" id="UP000188929"/>
    </source>
</evidence>
<dbReference type="InterPro" id="IPR034660">
    <property type="entry name" value="DinB/YfiT-like"/>
</dbReference>
<dbReference type="SUPFAM" id="SSF109854">
    <property type="entry name" value="DinB/YfiT-like putative metalloenzymes"/>
    <property type="match status" value="1"/>
</dbReference>
<comment type="caution">
    <text evidence="3">The sequence shown here is derived from an EMBL/GenBank/DDBJ whole genome shotgun (WGS) entry which is preliminary data.</text>
</comment>
<reference evidence="4" key="1">
    <citation type="submission" date="2016-10" db="EMBL/GenBank/DDBJ databases">
        <title>Frankia sp. NRRL B-16386 Genome sequencing.</title>
        <authorList>
            <person name="Ghodhbane-Gtari F."/>
            <person name="Swanson E."/>
            <person name="Gueddou A."/>
            <person name="Hezbri K."/>
            <person name="Ktari K."/>
            <person name="Nouioui I."/>
            <person name="Morris K."/>
            <person name="Simpson S."/>
            <person name="Abebe-Akele F."/>
            <person name="Thomas K."/>
            <person name="Gtari M."/>
            <person name="Tisa L.S."/>
        </authorList>
    </citation>
    <scope>NUCLEOTIDE SEQUENCE [LARGE SCALE GENOMIC DNA]</scope>
    <source>
        <strain evidence="4">NRRL B-16386</strain>
    </source>
</reference>
<dbReference type="OrthoDB" id="3671213at2"/>
<dbReference type="PANTHER" id="PTHR40758:SF1">
    <property type="entry name" value="CONSERVED PROTEIN"/>
    <property type="match status" value="1"/>
</dbReference>
<evidence type="ECO:0008006" key="5">
    <source>
        <dbReference type="Google" id="ProtNLM"/>
    </source>
</evidence>
<feature type="domain" description="MDMPI C-terminal" evidence="1">
    <location>
        <begin position="139"/>
        <end position="232"/>
    </location>
</feature>
<evidence type="ECO:0000313" key="3">
    <source>
        <dbReference type="EMBL" id="ONH33251.1"/>
    </source>
</evidence>
<proteinExistence type="predicted"/>
<dbReference type="STRING" id="1834516.BL253_02480"/>
<dbReference type="InterPro" id="IPR010872">
    <property type="entry name" value="MDMPI_C-term_domain"/>
</dbReference>
<dbReference type="PANTHER" id="PTHR40758">
    <property type="entry name" value="CONSERVED PROTEIN"/>
    <property type="match status" value="1"/>
</dbReference>
<dbReference type="NCBIfam" id="TIGR03083">
    <property type="entry name" value="maleylpyruvate isomerase family mycothiol-dependent enzyme"/>
    <property type="match status" value="1"/>
</dbReference>
<dbReference type="GO" id="GO:0046872">
    <property type="term" value="F:metal ion binding"/>
    <property type="evidence" value="ECO:0007669"/>
    <property type="project" value="InterPro"/>
</dbReference>
<evidence type="ECO:0000259" key="1">
    <source>
        <dbReference type="Pfam" id="PF07398"/>
    </source>
</evidence>
<dbReference type="InterPro" id="IPR024344">
    <property type="entry name" value="MDMPI_metal-binding"/>
</dbReference>
<dbReference type="Proteomes" id="UP000188929">
    <property type="component" value="Unassembled WGS sequence"/>
</dbReference>
<dbReference type="RefSeq" id="WP_076813222.1">
    <property type="nucleotide sequence ID" value="NZ_MOMC01000006.1"/>
</dbReference>
<dbReference type="InterPro" id="IPR017517">
    <property type="entry name" value="Maleyloyr_isom"/>
</dbReference>
<keyword evidence="4" id="KW-1185">Reference proteome</keyword>
<dbReference type="EMBL" id="MOMC01000006">
    <property type="protein sequence ID" value="ONH33251.1"/>
    <property type="molecule type" value="Genomic_DNA"/>
</dbReference>
<dbReference type="AlphaFoldDB" id="A0A1V2ILG2"/>
<accession>A0A1V2ILG2</accession>
<dbReference type="GO" id="GO:0005886">
    <property type="term" value="C:plasma membrane"/>
    <property type="evidence" value="ECO:0007669"/>
    <property type="project" value="TreeGrafter"/>
</dbReference>